<name>A0A8S5Q2J6_9CAUD</name>
<sequence>MTDHGYFVIVGYEHNRIRSPLGLTAAKGEKGIR</sequence>
<evidence type="ECO:0000313" key="1">
    <source>
        <dbReference type="EMBL" id="DAE12963.1"/>
    </source>
</evidence>
<proteinExistence type="predicted"/>
<dbReference type="EMBL" id="BK015561">
    <property type="protein sequence ID" value="DAE12963.1"/>
    <property type="molecule type" value="Genomic_DNA"/>
</dbReference>
<organism evidence="1">
    <name type="scientific">Myoviridae sp. ct2DO6</name>
    <dbReference type="NCBI Taxonomy" id="2825020"/>
    <lineage>
        <taxon>Viruses</taxon>
        <taxon>Duplodnaviria</taxon>
        <taxon>Heunggongvirae</taxon>
        <taxon>Uroviricota</taxon>
        <taxon>Caudoviricetes</taxon>
    </lineage>
</organism>
<reference evidence="1" key="1">
    <citation type="journal article" date="2021" name="Proc. Natl. Acad. Sci. U.S.A.">
        <title>A Catalog of Tens of Thousands of Viruses from Human Metagenomes Reveals Hidden Associations with Chronic Diseases.</title>
        <authorList>
            <person name="Tisza M.J."/>
            <person name="Buck C.B."/>
        </authorList>
    </citation>
    <scope>NUCLEOTIDE SEQUENCE</scope>
    <source>
        <strain evidence="1">Ct2DO6</strain>
    </source>
</reference>
<accession>A0A8S5Q2J6</accession>
<protein>
    <submittedName>
        <fullName evidence="1">Uncharacterized protein</fullName>
    </submittedName>
</protein>